<dbReference type="Pfam" id="PF01393">
    <property type="entry name" value="Chromo_shadow"/>
    <property type="match status" value="1"/>
</dbReference>
<feature type="compositionally biased region" description="Polar residues" evidence="4">
    <location>
        <begin position="67"/>
        <end position="82"/>
    </location>
</feature>
<protein>
    <submittedName>
        <fullName evidence="7">Chromobox homolog 5 [Ceratitis capitata]</fullName>
    </submittedName>
    <submittedName>
        <fullName evidence="6">Chromobox protein homolog 1</fullName>
    </submittedName>
</protein>
<dbReference type="InterPro" id="IPR023780">
    <property type="entry name" value="Chromo_domain"/>
</dbReference>
<proteinExistence type="evidence at transcript level"/>
<comment type="subcellular location">
    <subcellularLocation>
        <location evidence="1">Nucleus</location>
    </subcellularLocation>
</comment>
<dbReference type="FunFam" id="2.40.50.40:FF:000031">
    <property type="entry name" value="Heterochromatin protein 1"/>
    <property type="match status" value="1"/>
</dbReference>
<dbReference type="Pfam" id="PF00385">
    <property type="entry name" value="Chromo"/>
    <property type="match status" value="1"/>
</dbReference>
<feature type="domain" description="Chromo" evidence="5">
    <location>
        <begin position="107"/>
        <end position="165"/>
    </location>
</feature>
<evidence type="ECO:0000256" key="3">
    <source>
        <dbReference type="ARBA" id="ARBA00023242"/>
    </source>
</evidence>
<dbReference type="PANTHER" id="PTHR22812">
    <property type="entry name" value="CHROMOBOX PROTEIN"/>
    <property type="match status" value="1"/>
</dbReference>
<dbReference type="AlphaFoldDB" id="D3PG41"/>
<dbReference type="SMART" id="SM00298">
    <property type="entry name" value="CHROMO"/>
    <property type="match status" value="2"/>
</dbReference>
<dbReference type="SUPFAM" id="SSF54160">
    <property type="entry name" value="Chromo domain-like"/>
    <property type="match status" value="2"/>
</dbReference>
<evidence type="ECO:0000313" key="6">
    <source>
        <dbReference type="EMBL" id="ADD24237.1"/>
    </source>
</evidence>
<evidence type="ECO:0000259" key="5">
    <source>
        <dbReference type="PROSITE" id="PS50013"/>
    </source>
</evidence>
<dbReference type="PRINTS" id="PR00504">
    <property type="entry name" value="CHROMODOMAIN"/>
</dbReference>
<dbReference type="OrthoDB" id="273092at2759"/>
<evidence type="ECO:0000313" key="7">
    <source>
        <dbReference type="EMBL" id="CDW49973.1"/>
    </source>
</evidence>
<dbReference type="InterPro" id="IPR051219">
    <property type="entry name" value="Heterochromatin_chromo-domain"/>
</dbReference>
<dbReference type="EMBL" id="HACA01032612">
    <property type="protein sequence ID" value="CDW49973.1"/>
    <property type="molecule type" value="Transcribed_RNA"/>
</dbReference>
<dbReference type="GO" id="GO:0005694">
    <property type="term" value="C:chromosome"/>
    <property type="evidence" value="ECO:0007669"/>
    <property type="project" value="UniProtKB-ARBA"/>
</dbReference>
<name>D3PG41_LEPSM</name>
<sequence length="169" mass="19107">MAEEEYIVDHIIDKRIRNGKTEYYLAWKGYGSEENTWEPKENLDCPELIKEFEEKFKAKKEKKDANGSASIGSANCSASTASGKEAKKPNAVHPEEDSRPRGFDRGLQAERIIGATDTSGELMFLIKWKGSDEADLVPARQANVKCSNVVIQFYEERLSWHSSSQDEDE</sequence>
<dbReference type="InterPro" id="IPR017984">
    <property type="entry name" value="Chromo_dom_subgr"/>
</dbReference>
<feature type="domain" description="Chromo" evidence="5">
    <location>
        <begin position="6"/>
        <end position="64"/>
    </location>
</feature>
<dbReference type="Gene3D" id="2.40.50.40">
    <property type="match status" value="2"/>
</dbReference>
<dbReference type="CDD" id="cd00034">
    <property type="entry name" value="CSD"/>
    <property type="match status" value="1"/>
</dbReference>
<dbReference type="InterPro" id="IPR008251">
    <property type="entry name" value="Chromo_shadow_dom"/>
</dbReference>
<accession>D3PG41</accession>
<keyword evidence="3" id="KW-0539">Nucleus</keyword>
<dbReference type="EMBL" id="BT120597">
    <property type="protein sequence ID" value="ADD24237.1"/>
    <property type="molecule type" value="mRNA"/>
</dbReference>
<reference evidence="6" key="1">
    <citation type="submission" date="2010-03" db="EMBL/GenBank/DDBJ databases">
        <title>Lepeophtheirus salmonis ESTs and full-length cDNAs.</title>
        <authorList>
            <person name="Yasuike M."/>
            <person name="von Schalburg K."/>
            <person name="Cooper G."/>
            <person name="Leong J."/>
            <person name="Jones S.R.M."/>
            <person name="Koop B.F."/>
        </authorList>
    </citation>
    <scope>NUCLEOTIDE SEQUENCE</scope>
    <source>
        <tissue evidence="6">Whole</tissue>
    </source>
</reference>
<feature type="region of interest" description="Disordered" evidence="4">
    <location>
        <begin position="60"/>
        <end position="107"/>
    </location>
</feature>
<reference evidence="7" key="2">
    <citation type="submission" date="2014-05" db="EMBL/GenBank/DDBJ databases">
        <authorList>
            <person name="Chronopoulou M."/>
        </authorList>
    </citation>
    <scope>NUCLEOTIDE SEQUENCE</scope>
    <source>
        <tissue evidence="7">Whole organism</tissue>
    </source>
</reference>
<evidence type="ECO:0000256" key="2">
    <source>
        <dbReference type="ARBA" id="ARBA00022737"/>
    </source>
</evidence>
<dbReference type="InterPro" id="IPR000953">
    <property type="entry name" value="Chromo/chromo_shadow_dom"/>
</dbReference>
<evidence type="ECO:0000256" key="1">
    <source>
        <dbReference type="ARBA" id="ARBA00004123"/>
    </source>
</evidence>
<dbReference type="PROSITE" id="PS50013">
    <property type="entry name" value="CHROMO_2"/>
    <property type="match status" value="2"/>
</dbReference>
<gene>
    <name evidence="6" type="primary">CBX1</name>
    <name evidence="7" type="synonym">Cbx5</name>
</gene>
<dbReference type="SMART" id="SM00300">
    <property type="entry name" value="ChSh"/>
    <property type="match status" value="1"/>
</dbReference>
<dbReference type="InterPro" id="IPR016197">
    <property type="entry name" value="Chromo-like_dom_sf"/>
</dbReference>
<organism evidence="6">
    <name type="scientific">Lepeophtheirus salmonis</name>
    <name type="common">Salmon louse</name>
    <name type="synonym">Caligus salmonis</name>
    <dbReference type="NCBI Taxonomy" id="72036"/>
    <lineage>
        <taxon>Eukaryota</taxon>
        <taxon>Metazoa</taxon>
        <taxon>Ecdysozoa</taxon>
        <taxon>Arthropoda</taxon>
        <taxon>Crustacea</taxon>
        <taxon>Multicrustacea</taxon>
        <taxon>Hexanauplia</taxon>
        <taxon>Copepoda</taxon>
        <taxon>Siphonostomatoida</taxon>
        <taxon>Caligidae</taxon>
        <taxon>Lepeophtheirus</taxon>
    </lineage>
</organism>
<feature type="compositionally biased region" description="Basic and acidic residues" evidence="4">
    <location>
        <begin position="84"/>
        <end position="107"/>
    </location>
</feature>
<dbReference type="GO" id="GO:0005634">
    <property type="term" value="C:nucleus"/>
    <property type="evidence" value="ECO:0007669"/>
    <property type="project" value="UniProtKB-SubCell"/>
</dbReference>
<keyword evidence="2" id="KW-0677">Repeat</keyword>
<evidence type="ECO:0000256" key="4">
    <source>
        <dbReference type="SAM" id="MobiDB-lite"/>
    </source>
</evidence>